<dbReference type="SUPFAM" id="SSF53036">
    <property type="entry name" value="Eukaryotic RPB5 N-terminal domain"/>
    <property type="match status" value="1"/>
</dbReference>
<dbReference type="GO" id="GO:0006744">
    <property type="term" value="P:ubiquinone biosynthetic process"/>
    <property type="evidence" value="ECO:0007669"/>
    <property type="project" value="UniProtKB-KW"/>
</dbReference>
<dbReference type="NCBIfam" id="TIGR02396">
    <property type="entry name" value="diverge_rpsU"/>
    <property type="match status" value="1"/>
</dbReference>
<gene>
    <name evidence="17" type="ORF">Tdes44962_MAKER07825</name>
</gene>
<dbReference type="Pfam" id="PF08511">
    <property type="entry name" value="COQ9"/>
    <property type="match status" value="1"/>
</dbReference>
<keyword evidence="8" id="KW-0446">Lipid-binding</keyword>
<dbReference type="AlphaFoldDB" id="A0A9W7SYA0"/>
<evidence type="ECO:0000259" key="15">
    <source>
        <dbReference type="Pfam" id="PF03871"/>
    </source>
</evidence>
<evidence type="ECO:0000256" key="9">
    <source>
        <dbReference type="ARBA" id="ARBA00023128"/>
    </source>
</evidence>
<dbReference type="GO" id="GO:0005739">
    <property type="term" value="C:mitochondrion"/>
    <property type="evidence" value="ECO:0007669"/>
    <property type="project" value="UniProtKB-SubCell"/>
</dbReference>
<dbReference type="Gene3D" id="3.40.1340.10">
    <property type="entry name" value="RNA polymerase, Rpb5, N-terminal domain"/>
    <property type="match status" value="1"/>
</dbReference>
<dbReference type="InterPro" id="IPR013718">
    <property type="entry name" value="COQ9_C"/>
</dbReference>
<evidence type="ECO:0000256" key="5">
    <source>
        <dbReference type="ARBA" id="ARBA00020809"/>
    </source>
</evidence>
<evidence type="ECO:0000256" key="3">
    <source>
        <dbReference type="ARBA" id="ARBA00004749"/>
    </source>
</evidence>
<comment type="similarity">
    <text evidence="4">Belongs to the COQ9 family.</text>
</comment>
<protein>
    <recommendedName>
        <fullName evidence="5">DNA-directed RNA polymerases I, II, and III subunit RPABC1</fullName>
    </recommendedName>
</protein>
<reference evidence="17 18" key="2">
    <citation type="journal article" date="2021" name="Curr. Genet.">
        <title>Genetic response to nitrogen starvation in the aggressive Eucalyptus foliar pathogen Teratosphaeria destructans.</title>
        <authorList>
            <person name="Havenga M."/>
            <person name="Wingfield B.D."/>
            <person name="Wingfield M.J."/>
            <person name="Dreyer L.L."/>
            <person name="Roets F."/>
            <person name="Aylward J."/>
        </authorList>
    </citation>
    <scope>NUCLEOTIDE SEQUENCE [LARGE SCALE GENOMIC DNA]</scope>
    <source>
        <strain evidence="17">CMW44962</strain>
    </source>
</reference>
<keyword evidence="9" id="KW-0496">Mitochondrion</keyword>
<evidence type="ECO:0000256" key="2">
    <source>
        <dbReference type="ARBA" id="ARBA00004173"/>
    </source>
</evidence>
<feature type="domain" description="RNA polymerase subunit H/Rpb5 C-terminal" evidence="14">
    <location>
        <begin position="155"/>
        <end position="226"/>
    </location>
</feature>
<dbReference type="GO" id="GO:0042797">
    <property type="term" value="P:tRNA transcription by RNA polymerase III"/>
    <property type="evidence" value="ECO:0007669"/>
    <property type="project" value="TreeGrafter"/>
</dbReference>
<evidence type="ECO:0000256" key="4">
    <source>
        <dbReference type="ARBA" id="ARBA00010766"/>
    </source>
</evidence>
<dbReference type="Pfam" id="PF01191">
    <property type="entry name" value="RNA_pol_Rpb5_C"/>
    <property type="match status" value="1"/>
</dbReference>
<accession>A0A9W7SYA0</accession>
<feature type="domain" description="COQ9 C-terminal" evidence="16">
    <location>
        <begin position="385"/>
        <end position="455"/>
    </location>
</feature>
<dbReference type="InterPro" id="IPR035913">
    <property type="entry name" value="RPB5-like_sf"/>
</dbReference>
<evidence type="ECO:0000259" key="14">
    <source>
        <dbReference type="Pfam" id="PF01191"/>
    </source>
</evidence>
<dbReference type="HAMAP" id="MF_00025">
    <property type="entry name" value="RNApol_Rpo5_RPB5"/>
    <property type="match status" value="1"/>
</dbReference>
<name>A0A9W7SYA0_9PEZI</name>
<keyword evidence="10" id="KW-0804">Transcription</keyword>
<evidence type="ECO:0000256" key="7">
    <source>
        <dbReference type="ARBA" id="ARBA00022946"/>
    </source>
</evidence>
<comment type="pathway">
    <text evidence="3">Cofactor biosynthesis; ubiquinone biosynthesis.</text>
</comment>
<comment type="function">
    <text evidence="13">Membrane-associated protein that warps the membrane surface to access and bind aromatic isoprenes with high specificity, including ubiquinone (CoQ) isoprene intermediates and presents them directly to COQ7, therefore facilitating the COQ7-mediated hydroxylase step. Participates in the biosynthesis of coenzyme Q, also named ubiquinone, an essential lipid-soluble electron transporter for aerobic cellular respiration.</text>
</comment>
<dbReference type="OrthoDB" id="248779at2759"/>
<dbReference type="PANTHER" id="PTHR10535:SF0">
    <property type="entry name" value="DNA-DIRECTED RNA POLYMERASES I, II, AND III SUBUNIT RPABC1"/>
    <property type="match status" value="1"/>
</dbReference>
<dbReference type="GO" id="GO:0003899">
    <property type="term" value="F:DNA-directed RNA polymerase activity"/>
    <property type="evidence" value="ECO:0007669"/>
    <property type="project" value="InterPro"/>
</dbReference>
<dbReference type="PANTHER" id="PTHR10535">
    <property type="entry name" value="DNA-DIRECTED RNA POLYMERASES I, II, AND III SUBUNIT RPABC1"/>
    <property type="match status" value="1"/>
</dbReference>
<dbReference type="EMBL" id="RIBY02000513">
    <property type="protein sequence ID" value="KAH9841268.1"/>
    <property type="molecule type" value="Genomic_DNA"/>
</dbReference>
<keyword evidence="11" id="KW-0539">Nucleus</keyword>
<dbReference type="GO" id="GO:0005665">
    <property type="term" value="C:RNA polymerase II, core complex"/>
    <property type="evidence" value="ECO:0007669"/>
    <property type="project" value="TreeGrafter"/>
</dbReference>
<dbReference type="FunFam" id="3.90.940.20:FF:000001">
    <property type="entry name" value="DNA-directed RNA polymerases I, II, and III subunit RPABC1"/>
    <property type="match status" value="1"/>
</dbReference>
<evidence type="ECO:0000256" key="12">
    <source>
        <dbReference type="ARBA" id="ARBA00025765"/>
    </source>
</evidence>
<dbReference type="GO" id="GO:0006367">
    <property type="term" value="P:transcription initiation at RNA polymerase II promoter"/>
    <property type="evidence" value="ECO:0007669"/>
    <property type="project" value="UniProtKB-ARBA"/>
</dbReference>
<evidence type="ECO:0000256" key="6">
    <source>
        <dbReference type="ARBA" id="ARBA00022688"/>
    </source>
</evidence>
<dbReference type="NCBIfam" id="NF007129">
    <property type="entry name" value="PRK09570.1"/>
    <property type="match status" value="1"/>
</dbReference>
<evidence type="ECO:0000256" key="1">
    <source>
        <dbReference type="ARBA" id="ARBA00004123"/>
    </source>
</evidence>
<evidence type="ECO:0000313" key="17">
    <source>
        <dbReference type="EMBL" id="KAH9841268.1"/>
    </source>
</evidence>
<evidence type="ECO:0000256" key="11">
    <source>
        <dbReference type="ARBA" id="ARBA00023242"/>
    </source>
</evidence>
<comment type="caution">
    <text evidence="17">The sequence shown here is derived from an EMBL/GenBank/DDBJ whole genome shotgun (WGS) entry which is preliminary data.</text>
</comment>
<keyword evidence="18" id="KW-1185">Reference proteome</keyword>
<dbReference type="GO" id="GO:0005736">
    <property type="term" value="C:RNA polymerase I complex"/>
    <property type="evidence" value="ECO:0007669"/>
    <property type="project" value="TreeGrafter"/>
</dbReference>
<reference evidence="17 18" key="1">
    <citation type="journal article" date="2018" name="IMA Fungus">
        <title>IMA Genome-F 10: Nine draft genome sequences of Claviceps purpurea s.lat., including C. arundinis, C. humidiphila, and C. cf. spartinae, pseudomolecules for the pitch canker pathogen Fusarium circinatum, draft genome of Davidsoniella eucalypti, Grosmannia galeiformis, Quambalaria eucalypti, and Teratosphaeria destructans.</title>
        <authorList>
            <person name="Wingfield B.D."/>
            <person name="Liu M."/>
            <person name="Nguyen H.D."/>
            <person name="Lane F.A."/>
            <person name="Morgan S.W."/>
            <person name="De Vos L."/>
            <person name="Wilken P.M."/>
            <person name="Duong T.A."/>
            <person name="Aylward J."/>
            <person name="Coetzee M.P."/>
            <person name="Dadej K."/>
            <person name="De Beer Z.W."/>
            <person name="Findlay W."/>
            <person name="Havenga M."/>
            <person name="Kolarik M."/>
            <person name="Menzies J.G."/>
            <person name="Naidoo K."/>
            <person name="Pochopski O."/>
            <person name="Shoukouhi P."/>
            <person name="Santana Q.C."/>
            <person name="Seifert K.A."/>
            <person name="Soal N."/>
            <person name="Steenkamp E.T."/>
            <person name="Tatham C.T."/>
            <person name="van der Nest M.A."/>
            <person name="Wingfield M.J."/>
        </authorList>
    </citation>
    <scope>NUCLEOTIDE SEQUENCE [LARGE SCALE GENOMIC DNA]</scope>
    <source>
        <strain evidence="17">CMW44962</strain>
    </source>
</reference>
<dbReference type="FunFam" id="3.40.1340.10:FF:000002">
    <property type="entry name" value="DNA-directed RNA polymerases I, II, and III subunit RPABC1"/>
    <property type="match status" value="1"/>
</dbReference>
<dbReference type="GO" id="GO:0003677">
    <property type="term" value="F:DNA binding"/>
    <property type="evidence" value="ECO:0007669"/>
    <property type="project" value="InterPro"/>
</dbReference>
<dbReference type="Gene3D" id="1.10.357.10">
    <property type="entry name" value="Tetracycline Repressor, domain 2"/>
    <property type="match status" value="1"/>
</dbReference>
<dbReference type="SUPFAM" id="SSF55287">
    <property type="entry name" value="RPB5-like RNA polymerase subunit"/>
    <property type="match status" value="1"/>
</dbReference>
<feature type="domain" description="RNA polymerase Rpb5 N-terminal" evidence="15">
    <location>
        <begin position="8"/>
        <end position="111"/>
    </location>
</feature>
<dbReference type="Pfam" id="PF03871">
    <property type="entry name" value="RNA_pol_Rpb5_N"/>
    <property type="match status" value="1"/>
</dbReference>
<evidence type="ECO:0000256" key="8">
    <source>
        <dbReference type="ARBA" id="ARBA00023121"/>
    </source>
</evidence>
<keyword evidence="17" id="KW-0240">DNA-directed RNA polymerase</keyword>
<evidence type="ECO:0000256" key="10">
    <source>
        <dbReference type="ARBA" id="ARBA00023163"/>
    </source>
</evidence>
<keyword evidence="7" id="KW-0809">Transit peptide</keyword>
<dbReference type="InterPro" id="IPR014381">
    <property type="entry name" value="Arch_Rpo5/euc_Rpb5"/>
</dbReference>
<keyword evidence="6" id="KW-0831">Ubiquinone biosynthesis</keyword>
<proteinExistence type="inferred from homology"/>
<dbReference type="Gene3D" id="3.90.940.20">
    <property type="entry name" value="RPB5-like RNA polymerase subunit"/>
    <property type="match status" value="1"/>
</dbReference>
<dbReference type="InterPro" id="IPR036710">
    <property type="entry name" value="RNA_pol_Rpb5_N_sf"/>
</dbReference>
<dbReference type="Proteomes" id="UP001138500">
    <property type="component" value="Unassembled WGS sequence"/>
</dbReference>
<comment type="subcellular location">
    <subcellularLocation>
        <location evidence="2">Mitochondrion</location>
    </subcellularLocation>
    <subcellularLocation>
        <location evidence="1">Nucleus</location>
    </subcellularLocation>
</comment>
<comment type="similarity">
    <text evidence="12">Belongs to the archaeal Rpo5/eukaryotic RPB5 RNA polymerase subunit family.</text>
</comment>
<dbReference type="InterPro" id="IPR012762">
    <property type="entry name" value="Ubiq_biosynth_COQ9"/>
</dbReference>
<organism evidence="17 18">
    <name type="scientific">Teratosphaeria destructans</name>
    <dbReference type="NCBI Taxonomy" id="418781"/>
    <lineage>
        <taxon>Eukaryota</taxon>
        <taxon>Fungi</taxon>
        <taxon>Dikarya</taxon>
        <taxon>Ascomycota</taxon>
        <taxon>Pezizomycotina</taxon>
        <taxon>Dothideomycetes</taxon>
        <taxon>Dothideomycetidae</taxon>
        <taxon>Mycosphaerellales</taxon>
        <taxon>Teratosphaeriaceae</taxon>
        <taxon>Teratosphaeria</taxon>
    </lineage>
</organism>
<dbReference type="InterPro" id="IPR000783">
    <property type="entry name" value="RNA_pol_subH/Rpb5_C"/>
</dbReference>
<evidence type="ECO:0000313" key="18">
    <source>
        <dbReference type="Proteomes" id="UP001138500"/>
    </source>
</evidence>
<dbReference type="GO" id="GO:0005666">
    <property type="term" value="C:RNA polymerase III complex"/>
    <property type="evidence" value="ECO:0007669"/>
    <property type="project" value="UniProtKB-ARBA"/>
</dbReference>
<evidence type="ECO:0000259" key="16">
    <source>
        <dbReference type="Pfam" id="PF08511"/>
    </source>
</evidence>
<dbReference type="InterPro" id="IPR005571">
    <property type="entry name" value="RNA_pol_Rpb5_N"/>
</dbReference>
<dbReference type="FunFam" id="1.10.357.10:FF:000004">
    <property type="entry name" value="Ubiquinone biosynthesis protein COQ9, mitochondrial"/>
    <property type="match status" value="1"/>
</dbReference>
<dbReference type="GO" id="GO:0008289">
    <property type="term" value="F:lipid binding"/>
    <property type="evidence" value="ECO:0007669"/>
    <property type="project" value="UniProtKB-KW"/>
</dbReference>
<dbReference type="GO" id="GO:0006362">
    <property type="term" value="P:transcription elongation by RNA polymerase I"/>
    <property type="evidence" value="ECO:0007669"/>
    <property type="project" value="UniProtKB-ARBA"/>
</dbReference>
<sequence>MNEDAIQRELSRLWRIMKTVKQMCADRGYELTDEECNLSLNEFRDQFADESGAPQRAKMAFTARPTPEMLKKYTPLPRPGQPDPEPDIGTIHVEFSGDTSIGIKQLKSFAQLLSEKNYRTGIFVTVAKPTSSAMKIVPSILPIHMEVFQEEDLLVNISRHELVPKHTLLSPEDKKRLLERYRLKETQLPRIRIDDPMARYLGLKRGQVVKIIRKSETAGRYASYRMSLPSALPLRTILRAPATLRPLLVQTLPQTLPQRAFYYSYEETHPPPYREAESAILSSALSHVPTSGFTQQSLTLGAKDAGYLDISTNLFPQGAFEIVKYHLVTQRLGLKDRIQFPHDPRWGVGRKVRSLVLERLRANADAGVVGRWQDALALMSLAENIPTSLKELAALSDEIWFLAGDGSVDSSWYTKRASLSAIYAATETFQTTDQSTEFRDTEQFLDRRLEELRTVGGAISGTLQWAGFQAGSLVNLMRSKGVRI</sequence>
<evidence type="ECO:0000256" key="13">
    <source>
        <dbReference type="ARBA" id="ARBA00058104"/>
    </source>
</evidence>